<reference evidence="1 2" key="1">
    <citation type="submission" date="2017-02" db="EMBL/GenBank/DDBJ databases">
        <title>Complete genome sequences of Mycobacterium kansasii strains isolated from rhesus macaques.</title>
        <authorList>
            <person name="Panda A."/>
            <person name="Nagaraj S."/>
            <person name="Zhao X."/>
            <person name="Tettelin H."/>
            <person name="Detolla L.J."/>
        </authorList>
    </citation>
    <scope>NUCLEOTIDE SEQUENCE [LARGE SCALE GENOMIC DNA]</scope>
    <source>
        <strain evidence="1 2">11-3813</strain>
    </source>
</reference>
<comment type="caution">
    <text evidence="1">The sequence shown here is derived from an EMBL/GenBank/DDBJ whole genome shotgun (WGS) entry which is preliminary data.</text>
</comment>
<evidence type="ECO:0000313" key="2">
    <source>
        <dbReference type="Proteomes" id="UP000189229"/>
    </source>
</evidence>
<protein>
    <submittedName>
        <fullName evidence="1">Uncharacterized protein</fullName>
    </submittedName>
</protein>
<sequence>MCGGGFDCELRAARGPLGRQVLALEAVDARSTRRLDG</sequence>
<proteinExistence type="predicted"/>
<dbReference type="AlphaFoldDB" id="A0A1V3XS90"/>
<dbReference type="EMBL" id="MVBM01000001">
    <property type="protein sequence ID" value="OOK82094.1"/>
    <property type="molecule type" value="Genomic_DNA"/>
</dbReference>
<name>A0A1V3XS90_MYCKA</name>
<dbReference type="Proteomes" id="UP000189229">
    <property type="component" value="Unassembled WGS sequence"/>
</dbReference>
<organism evidence="1 2">
    <name type="scientific">Mycobacterium kansasii</name>
    <dbReference type="NCBI Taxonomy" id="1768"/>
    <lineage>
        <taxon>Bacteria</taxon>
        <taxon>Bacillati</taxon>
        <taxon>Actinomycetota</taxon>
        <taxon>Actinomycetes</taxon>
        <taxon>Mycobacteriales</taxon>
        <taxon>Mycobacteriaceae</taxon>
        <taxon>Mycobacterium</taxon>
    </lineage>
</organism>
<evidence type="ECO:0000313" key="1">
    <source>
        <dbReference type="EMBL" id="OOK82094.1"/>
    </source>
</evidence>
<accession>A0A1V3XS90</accession>
<gene>
    <name evidence="1" type="ORF">BZL30_0436</name>
</gene>